<keyword evidence="2" id="KW-1185">Reference proteome</keyword>
<dbReference type="Proteomes" id="UP001638806">
    <property type="component" value="Unassembled WGS sequence"/>
</dbReference>
<gene>
    <name evidence="1" type="ORF">ACCO45_005498</name>
</gene>
<comment type="caution">
    <text evidence="1">The sequence shown here is derived from an EMBL/GenBank/DDBJ whole genome shotgun (WGS) entry which is preliminary data.</text>
</comment>
<dbReference type="EMBL" id="JBGNUJ010000004">
    <property type="protein sequence ID" value="KAL3960381.1"/>
    <property type="molecule type" value="Genomic_DNA"/>
</dbReference>
<sequence>MLLALIRLVRTRWASVVLFLSKLWGRLLHFGATWIAPTEPDVLAISDPKTNAPPAVTPGLDSQGFPVLTEDQYEDAILGFIASIDTDSVCALASQYNDGKPCQLLKKSCGSFNVCFFVEFGQGGSQFVVRIPIEPAFDDAWDKLISEVTTIQYLKQNTRIPVPHIRGYGRDAKLTKSGAGMQMFLVTDLILGEPLDKKLLIDGEEEHRKNFYSQLIDIQAELRKLEFPSIGSLMPNPDGSTQPVLGPVISMSVAQLRQPPLPLFTSAKDYMKRQFNLVSDFFVPPVSDHTVHEIQKELCALHGMEGPFRQVIDPRLDKGPFVLHHLDLRAPNIIVDKDLNIHGVIDWEFSGTTPRQLFTPPSWITGHDSIKTNKQMHAEFRNVLDEKSKVSTACAHLKEEWYSQTDVGQLGMSGADLAFYVAHVIRRPTDVTDVFWDSFAPKLSNKPFDEVISEFYNEHDALALEVQRRARHSERYTQYLKDHNLFGSRLDRLLAESKALKENGIGARTSVDWKYSQDLLALLSPIQHPLLLLQIMNLLPHAPNVLFHCHPLLLIFLLLF</sequence>
<evidence type="ECO:0000313" key="1">
    <source>
        <dbReference type="EMBL" id="KAL3960381.1"/>
    </source>
</evidence>
<proteinExistence type="predicted"/>
<reference evidence="1" key="1">
    <citation type="submission" date="2024-12" db="EMBL/GenBank/DDBJ databases">
        <title>Comparative genomics and development of molecular markers within Purpureocillium lilacinum and among Purpureocillium species.</title>
        <authorList>
            <person name="Yeh Z.-Y."/>
            <person name="Ni N.-T."/>
            <person name="Lo P.-H."/>
            <person name="Mushyakhwo K."/>
            <person name="Lin C.-F."/>
            <person name="Nai Y.-S."/>
        </authorList>
    </citation>
    <scope>NUCLEOTIDE SEQUENCE</scope>
    <source>
        <strain evidence="1">NCHU-NPUST-175</strain>
    </source>
</reference>
<protein>
    <submittedName>
        <fullName evidence="1">Uncharacterized protein</fullName>
    </submittedName>
</protein>
<accession>A0ACC4DVU6</accession>
<evidence type="ECO:0000313" key="2">
    <source>
        <dbReference type="Proteomes" id="UP001638806"/>
    </source>
</evidence>
<organism evidence="1 2">
    <name type="scientific">Purpureocillium lilacinum</name>
    <name type="common">Paecilomyces lilacinus</name>
    <dbReference type="NCBI Taxonomy" id="33203"/>
    <lineage>
        <taxon>Eukaryota</taxon>
        <taxon>Fungi</taxon>
        <taxon>Dikarya</taxon>
        <taxon>Ascomycota</taxon>
        <taxon>Pezizomycotina</taxon>
        <taxon>Sordariomycetes</taxon>
        <taxon>Hypocreomycetidae</taxon>
        <taxon>Hypocreales</taxon>
        <taxon>Ophiocordycipitaceae</taxon>
        <taxon>Purpureocillium</taxon>
    </lineage>
</organism>
<name>A0ACC4DVU6_PURLI</name>